<dbReference type="PRINTS" id="PR00080">
    <property type="entry name" value="SDRFAMILY"/>
</dbReference>
<dbReference type="OrthoDB" id="68267at2759"/>
<dbReference type="Pfam" id="PF00106">
    <property type="entry name" value="adh_short"/>
    <property type="match status" value="1"/>
</dbReference>
<evidence type="ECO:0000256" key="2">
    <source>
        <dbReference type="ARBA" id="ARBA00023002"/>
    </source>
</evidence>
<dbReference type="InterPro" id="IPR051468">
    <property type="entry name" value="Fungal_SecMetab_SDRs"/>
</dbReference>
<dbReference type="AlphaFoldDB" id="A0A0P1AZ65"/>
<keyword evidence="5" id="KW-1185">Reference proteome</keyword>
<comment type="similarity">
    <text evidence="3">Belongs to the short-chain dehydrogenases/reductases (SDR) family.</text>
</comment>
<dbReference type="GO" id="GO:0016491">
    <property type="term" value="F:oxidoreductase activity"/>
    <property type="evidence" value="ECO:0007669"/>
    <property type="project" value="UniProtKB-KW"/>
</dbReference>
<dbReference type="SUPFAM" id="SSF51735">
    <property type="entry name" value="NAD(P)-binding Rossmann-fold domains"/>
    <property type="match status" value="1"/>
</dbReference>
<dbReference type="InterPro" id="IPR002347">
    <property type="entry name" value="SDR_fam"/>
</dbReference>
<evidence type="ECO:0000256" key="1">
    <source>
        <dbReference type="ARBA" id="ARBA00022857"/>
    </source>
</evidence>
<keyword evidence="1" id="KW-0521">NADP</keyword>
<protein>
    <submittedName>
        <fullName evidence="4">Short chain</fullName>
    </submittedName>
</protein>
<dbReference type="PRINTS" id="PR00081">
    <property type="entry name" value="GDHRDH"/>
</dbReference>
<dbReference type="PANTHER" id="PTHR43544">
    <property type="entry name" value="SHORT-CHAIN DEHYDROGENASE/REDUCTASE"/>
    <property type="match status" value="1"/>
</dbReference>
<dbReference type="RefSeq" id="XP_024584106.1">
    <property type="nucleotide sequence ID" value="XM_024718737.1"/>
</dbReference>
<evidence type="ECO:0000313" key="5">
    <source>
        <dbReference type="Proteomes" id="UP000054928"/>
    </source>
</evidence>
<dbReference type="EMBL" id="CCYD01002734">
    <property type="protein sequence ID" value="CEG47737.1"/>
    <property type="molecule type" value="Genomic_DNA"/>
</dbReference>
<organism evidence="4 5">
    <name type="scientific">Plasmopara halstedii</name>
    <name type="common">Downy mildew of sunflower</name>
    <dbReference type="NCBI Taxonomy" id="4781"/>
    <lineage>
        <taxon>Eukaryota</taxon>
        <taxon>Sar</taxon>
        <taxon>Stramenopiles</taxon>
        <taxon>Oomycota</taxon>
        <taxon>Peronosporomycetes</taxon>
        <taxon>Peronosporales</taxon>
        <taxon>Peronosporaceae</taxon>
        <taxon>Plasmopara</taxon>
    </lineage>
</organism>
<dbReference type="Gene3D" id="3.40.50.720">
    <property type="entry name" value="NAD(P)-binding Rossmann-like Domain"/>
    <property type="match status" value="1"/>
</dbReference>
<dbReference type="GeneID" id="36399935"/>
<evidence type="ECO:0000256" key="3">
    <source>
        <dbReference type="RuleBase" id="RU000363"/>
    </source>
</evidence>
<keyword evidence="2" id="KW-0560">Oxidoreductase</keyword>
<name>A0A0P1AZ65_PLAHL</name>
<proteinExistence type="inferred from homology"/>
<dbReference type="STRING" id="4781.A0A0P1AZ65"/>
<accession>A0A0P1AZ65</accession>
<dbReference type="PANTHER" id="PTHR43544:SF7">
    <property type="entry name" value="NADB-LER2"/>
    <property type="match status" value="1"/>
</dbReference>
<dbReference type="InterPro" id="IPR036291">
    <property type="entry name" value="NAD(P)-bd_dom_sf"/>
</dbReference>
<dbReference type="OMA" id="MLTTQYA"/>
<evidence type="ECO:0000313" key="4">
    <source>
        <dbReference type="EMBL" id="CEG47737.1"/>
    </source>
</evidence>
<reference evidence="5" key="1">
    <citation type="submission" date="2014-09" db="EMBL/GenBank/DDBJ databases">
        <authorList>
            <person name="Sharma Rahul"/>
            <person name="Thines Marco"/>
        </authorList>
    </citation>
    <scope>NUCLEOTIDE SEQUENCE [LARGE SCALE GENOMIC DNA]</scope>
</reference>
<dbReference type="Proteomes" id="UP000054928">
    <property type="component" value="Unassembled WGS sequence"/>
</dbReference>
<dbReference type="GO" id="GO:0005737">
    <property type="term" value="C:cytoplasm"/>
    <property type="evidence" value="ECO:0007669"/>
    <property type="project" value="TreeGrafter"/>
</dbReference>
<sequence length="204" mass="21487">MASGKKTVLISGSTRGIGLTFVEHYVKAGWNVIGTARASSNTDKLKALGPYKIVTMDTADEASILEAARQLEGQPIDLLINNAGICGFGTLKTSTKELMMSQFEVNAVGSFLVTRALLPNLELAAKANGSASVVQLSSFLGSIGGYTDATQGFYNTVAYGYSPSKSALNMVTRSLSMDLKSSNIVVVAVHPGLVDTDMTGVWRP</sequence>